<protein>
    <submittedName>
        <fullName evidence="1">Elongation factor G 1</fullName>
    </submittedName>
</protein>
<organism evidence="1 2">
    <name type="scientific">Labeo rohita</name>
    <name type="common">Indian major carp</name>
    <name type="synonym">Cyprinus rohita</name>
    <dbReference type="NCBI Taxonomy" id="84645"/>
    <lineage>
        <taxon>Eukaryota</taxon>
        <taxon>Metazoa</taxon>
        <taxon>Chordata</taxon>
        <taxon>Craniata</taxon>
        <taxon>Vertebrata</taxon>
        <taxon>Euteleostomi</taxon>
        <taxon>Actinopterygii</taxon>
        <taxon>Neopterygii</taxon>
        <taxon>Teleostei</taxon>
        <taxon>Ostariophysi</taxon>
        <taxon>Cypriniformes</taxon>
        <taxon>Cyprinidae</taxon>
        <taxon>Labeoninae</taxon>
        <taxon>Labeonini</taxon>
        <taxon>Labeo</taxon>
    </lineage>
</organism>
<keyword evidence="1" id="KW-0648">Protein biosynthesis</keyword>
<evidence type="ECO:0000313" key="2">
    <source>
        <dbReference type="Proteomes" id="UP000830375"/>
    </source>
</evidence>
<dbReference type="Proteomes" id="UP000830375">
    <property type="component" value="Unassembled WGS sequence"/>
</dbReference>
<dbReference type="Pfam" id="PF05380">
    <property type="entry name" value="Peptidase_A17"/>
    <property type="match status" value="1"/>
</dbReference>
<proteinExistence type="predicted"/>
<evidence type="ECO:0000313" key="1">
    <source>
        <dbReference type="EMBL" id="KAI2655628.1"/>
    </source>
</evidence>
<comment type="caution">
    <text evidence="1">The sequence shown here is derived from an EMBL/GenBank/DDBJ whole genome shotgun (WGS) entry which is preliminary data.</text>
</comment>
<accession>A0ABQ8LYB3</accession>
<reference evidence="1 2" key="1">
    <citation type="submission" date="2022-01" db="EMBL/GenBank/DDBJ databases">
        <title>A high-quality chromosome-level genome assembly of rohu carp, Labeo rohita.</title>
        <authorList>
            <person name="Arick M.A. II"/>
            <person name="Hsu C.-Y."/>
            <person name="Magbanua Z."/>
            <person name="Pechanova O."/>
            <person name="Grover C."/>
            <person name="Miller E."/>
            <person name="Thrash A."/>
            <person name="Ezzel L."/>
            <person name="Alam S."/>
            <person name="Benzie J."/>
            <person name="Hamilton M."/>
            <person name="Karsi A."/>
            <person name="Lawrence M.L."/>
            <person name="Peterson D.G."/>
        </authorList>
    </citation>
    <scope>NUCLEOTIDE SEQUENCE [LARGE SCALE GENOMIC DNA]</scope>
    <source>
        <strain evidence="2">BAU-BD-2019</strain>
        <tissue evidence="1">Blood</tissue>
    </source>
</reference>
<sequence length="323" mass="36605">MVDQRLYTHSSTTRSKCTTTEGYRGLCSTQSQEHREMLGSSFLALALVLHSGVLIRFRQHAVAISGDICTVSSAHAVRPSHFRSMSATISQSLPTEDEARQLVNKMRSVLGSGRFEIRQWASNFPSVVEHLPANTKSESIELWLQKNHSDPQEPALGLIWHCLDDHLGYKHHPTAECLPIMRHIYKVLASQYDPLRFVTPFTTRAKVLVHRLWAKPRGCDDPNLTTNLLERWKAWEQELPNLAKVMFPRCYIPSHFSEEGSRFSLHIFCDAAKVAYGAVAYLLIEHQGEIHTSFVMARSRVAPKRQLTMPVGTLYLLGWCPAC</sequence>
<name>A0ABQ8LYB3_LABRO</name>
<dbReference type="EMBL" id="JACTAM010000016">
    <property type="protein sequence ID" value="KAI2655628.1"/>
    <property type="molecule type" value="Genomic_DNA"/>
</dbReference>
<dbReference type="GO" id="GO:0003746">
    <property type="term" value="F:translation elongation factor activity"/>
    <property type="evidence" value="ECO:0007669"/>
    <property type="project" value="UniProtKB-KW"/>
</dbReference>
<keyword evidence="2" id="KW-1185">Reference proteome</keyword>
<keyword evidence="1" id="KW-0251">Elongation factor</keyword>
<dbReference type="PANTHER" id="PTHR47331">
    <property type="entry name" value="PHD-TYPE DOMAIN-CONTAINING PROTEIN"/>
    <property type="match status" value="1"/>
</dbReference>
<dbReference type="PANTHER" id="PTHR47331:SF5">
    <property type="entry name" value="RIBONUCLEASE H"/>
    <property type="match status" value="1"/>
</dbReference>
<gene>
    <name evidence="1" type="ORF">H4Q32_018053</name>
</gene>
<dbReference type="InterPro" id="IPR008042">
    <property type="entry name" value="Retrotrans_Pao"/>
</dbReference>